<dbReference type="GO" id="GO:0003844">
    <property type="term" value="F:1,4-alpha-glucan branching enzyme activity"/>
    <property type="evidence" value="ECO:0007669"/>
    <property type="project" value="InterPro"/>
</dbReference>
<dbReference type="GO" id="GO:0030979">
    <property type="term" value="P:alpha-glucan biosynthetic process"/>
    <property type="evidence" value="ECO:0007669"/>
    <property type="project" value="InterPro"/>
</dbReference>
<dbReference type="Gene3D" id="1.20.1430.10">
    <property type="entry name" value="Families 57/38 glycoside transferase, middle domain"/>
    <property type="match status" value="1"/>
</dbReference>
<evidence type="ECO:0000256" key="3">
    <source>
        <dbReference type="RuleBase" id="RU361196"/>
    </source>
</evidence>
<dbReference type="InterPro" id="IPR027291">
    <property type="entry name" value="Glyco_hydro_38_N_sf"/>
</dbReference>
<dbReference type="InterPro" id="IPR028995">
    <property type="entry name" value="Glyco_hydro_57/38_cen_sf"/>
</dbReference>
<dbReference type="Gene3D" id="3.20.110.10">
    <property type="entry name" value="Glycoside hydrolase 38, N terminal domain"/>
    <property type="match status" value="1"/>
</dbReference>
<dbReference type="InterPro" id="IPR004300">
    <property type="entry name" value="Glyco_hydro_57_N"/>
</dbReference>
<dbReference type="Pfam" id="PF09210">
    <property type="entry name" value="BE_C"/>
    <property type="match status" value="1"/>
</dbReference>
<evidence type="ECO:0000256" key="2">
    <source>
        <dbReference type="ARBA" id="ARBA00023277"/>
    </source>
</evidence>
<dbReference type="InterPro" id="IPR015293">
    <property type="entry name" value="BE_C"/>
</dbReference>
<dbReference type="SUPFAM" id="SSF88713">
    <property type="entry name" value="Glycoside hydrolase/deacetylase"/>
    <property type="match status" value="1"/>
</dbReference>
<name>A0A9D9EPC2_9SPIR</name>
<comment type="similarity">
    <text evidence="1 3">Belongs to the glycosyl hydrolase 57 family.</text>
</comment>
<gene>
    <name evidence="6" type="ORF">IAA96_04055</name>
</gene>
<proteinExistence type="inferred from homology"/>
<evidence type="ECO:0000259" key="5">
    <source>
        <dbReference type="Pfam" id="PF09210"/>
    </source>
</evidence>
<dbReference type="GO" id="GO:0005576">
    <property type="term" value="C:extracellular region"/>
    <property type="evidence" value="ECO:0007669"/>
    <property type="project" value="TreeGrafter"/>
</dbReference>
<dbReference type="AlphaFoldDB" id="A0A9D9EPC2"/>
<evidence type="ECO:0000313" key="6">
    <source>
        <dbReference type="EMBL" id="MBO8450260.1"/>
    </source>
</evidence>
<protein>
    <submittedName>
        <fullName evidence="6">DUF1957 domain-containing protein</fullName>
    </submittedName>
</protein>
<evidence type="ECO:0000256" key="1">
    <source>
        <dbReference type="ARBA" id="ARBA00006821"/>
    </source>
</evidence>
<evidence type="ECO:0000313" key="7">
    <source>
        <dbReference type="Proteomes" id="UP000823616"/>
    </source>
</evidence>
<dbReference type="SUPFAM" id="SSF88688">
    <property type="entry name" value="Families 57/38 glycoside transferase middle domain"/>
    <property type="match status" value="1"/>
</dbReference>
<dbReference type="PANTHER" id="PTHR41695:SF1">
    <property type="entry name" value="1,4-ALPHA-GLUCAN BRANCHING ENZYME TK1436"/>
    <property type="match status" value="1"/>
</dbReference>
<dbReference type="EMBL" id="JADIMS010000065">
    <property type="protein sequence ID" value="MBO8450260.1"/>
    <property type="molecule type" value="Genomic_DNA"/>
</dbReference>
<keyword evidence="2 3" id="KW-0119">Carbohydrate metabolism</keyword>
<dbReference type="InterPro" id="IPR040042">
    <property type="entry name" value="Branching_enz_MT3115-like"/>
</dbReference>
<dbReference type="InterPro" id="IPR037090">
    <property type="entry name" value="57_glycoside_trans_central"/>
</dbReference>
<reference evidence="6" key="2">
    <citation type="journal article" date="2021" name="PeerJ">
        <title>Extensive microbial diversity within the chicken gut microbiome revealed by metagenomics and culture.</title>
        <authorList>
            <person name="Gilroy R."/>
            <person name="Ravi A."/>
            <person name="Getino M."/>
            <person name="Pursley I."/>
            <person name="Horton D.L."/>
            <person name="Alikhan N.F."/>
            <person name="Baker D."/>
            <person name="Gharbi K."/>
            <person name="Hall N."/>
            <person name="Watson M."/>
            <person name="Adriaenssens E.M."/>
            <person name="Foster-Nyarko E."/>
            <person name="Jarju S."/>
            <person name="Secka A."/>
            <person name="Antonio M."/>
            <person name="Oren A."/>
            <person name="Chaudhuri R.R."/>
            <person name="La Ragione R."/>
            <person name="Hildebrand F."/>
            <person name="Pallen M.J."/>
        </authorList>
    </citation>
    <scope>NUCLEOTIDE SEQUENCE</scope>
    <source>
        <strain evidence="6">B3-4054</strain>
    </source>
</reference>
<reference evidence="6" key="1">
    <citation type="submission" date="2020-10" db="EMBL/GenBank/DDBJ databases">
        <authorList>
            <person name="Gilroy R."/>
        </authorList>
    </citation>
    <scope>NUCLEOTIDE SEQUENCE</scope>
    <source>
        <strain evidence="6">B3-4054</strain>
    </source>
</reference>
<accession>A0A9D9EPC2</accession>
<dbReference type="InterPro" id="IPR011330">
    <property type="entry name" value="Glyco_hydro/deAcase_b/a-brl"/>
</dbReference>
<organism evidence="6 7">
    <name type="scientific">Candidatus Avitreponema avistercoris</name>
    <dbReference type="NCBI Taxonomy" id="2840705"/>
    <lineage>
        <taxon>Bacteria</taxon>
        <taxon>Pseudomonadati</taxon>
        <taxon>Spirochaetota</taxon>
        <taxon>Spirochaetia</taxon>
        <taxon>Spirochaetales</taxon>
        <taxon>Candidatus Avitreponema</taxon>
    </lineage>
</organism>
<dbReference type="Proteomes" id="UP000823616">
    <property type="component" value="Unassembled WGS sequence"/>
</dbReference>
<sequence length="541" mass="60845">MNEKKLVLILDAQLPYVRKADLPGTVEESWFFHALTFTYLPLLRSFTALETEGVPFYAAVAFSPQLTEMLADPLLQIRYTEHLDASIRYAEQILSGGLPGVPGETWKKAAAIHLDLLQKNRRDFTEIYEKNILKKFDYFSERGYLELMATAATPCFFPFYKDIPEVVNAQIETGLMAHRMHFASIPDGFWLPALGWFPGVEKSLKAYGFRYSAVENIAFLFSESPPPAGVFAPAVCGNGFYLFPRDSFASTELYGEPGGRCFHPAYLDVNRDIGFELDGKTLEPLFDLTLGRRVTGFRCMARGVPEKSGASSSVLYDPDAAARQVEADAAAFLDAGSGMLSKASSFLEGEPVCRTCAFPASLFGCSWYEGVAWLESVFRQAAARDDISFARPSFFLSKRGTEKPKNPPPVSPVFSSWFENGYADELLNGANDWIYPYLRKASERMVDLAERFPGDGGLKERVLNTAARALFLAQSLDWPLMMNDPVNAEYARSSFEENIRAFTTVYESLGSNFVSTEWLTEMERKQRLFPFMNYRVFSRRK</sequence>
<feature type="domain" description="Glycoside hydrolase family 57 N-terminal" evidence="4">
    <location>
        <begin position="8"/>
        <end position="247"/>
    </location>
</feature>
<comment type="caution">
    <text evidence="6">The sequence shown here is derived from an EMBL/GenBank/DDBJ whole genome shotgun (WGS) entry which is preliminary data.</text>
</comment>
<feature type="domain" description="1,4-alpha-glucan branching enzyme C-terminal" evidence="5">
    <location>
        <begin position="438"/>
        <end position="537"/>
    </location>
</feature>
<dbReference type="PANTHER" id="PTHR41695">
    <property type="entry name" value="1,4-ALPHA-GLUCAN BRANCHING ENZYME RV3031-RELATED"/>
    <property type="match status" value="1"/>
</dbReference>
<dbReference type="Pfam" id="PF03065">
    <property type="entry name" value="Glyco_hydro_57"/>
    <property type="match status" value="1"/>
</dbReference>
<evidence type="ECO:0000259" key="4">
    <source>
        <dbReference type="Pfam" id="PF03065"/>
    </source>
</evidence>